<keyword evidence="3" id="KW-0804">Transcription</keyword>
<evidence type="ECO:0000313" key="5">
    <source>
        <dbReference type="EMBL" id="MPN60469.1"/>
    </source>
</evidence>
<name>A0A645JCJ5_9ZZZZ</name>
<dbReference type="InterPro" id="IPR011711">
    <property type="entry name" value="GntR_C"/>
</dbReference>
<reference evidence="5" key="1">
    <citation type="submission" date="2019-08" db="EMBL/GenBank/DDBJ databases">
        <authorList>
            <person name="Kucharzyk K."/>
            <person name="Murdoch R.W."/>
            <person name="Higgins S."/>
            <person name="Loffler F."/>
        </authorList>
    </citation>
    <scope>NUCLEOTIDE SEQUENCE</scope>
</reference>
<dbReference type="GO" id="GO:0003677">
    <property type="term" value="F:DNA binding"/>
    <property type="evidence" value="ECO:0007669"/>
    <property type="project" value="UniProtKB-KW"/>
</dbReference>
<dbReference type="EMBL" id="VSSQ01135779">
    <property type="protein sequence ID" value="MPN60469.1"/>
    <property type="molecule type" value="Genomic_DNA"/>
</dbReference>
<proteinExistence type="predicted"/>
<gene>
    <name evidence="5" type="ORF">SDC9_208197</name>
</gene>
<protein>
    <recommendedName>
        <fullName evidence="4">GntR C-terminal domain-containing protein</fullName>
    </recommendedName>
</protein>
<accession>A0A645JCJ5</accession>
<evidence type="ECO:0000256" key="3">
    <source>
        <dbReference type="ARBA" id="ARBA00023163"/>
    </source>
</evidence>
<sequence>MLVPGRADHSLEEHEAILNALRNHDVVVAEKVIVTHVSHVVETITEYKNLFF</sequence>
<evidence type="ECO:0000256" key="2">
    <source>
        <dbReference type="ARBA" id="ARBA00023125"/>
    </source>
</evidence>
<dbReference type="AlphaFoldDB" id="A0A645JCJ5"/>
<comment type="caution">
    <text evidence="5">The sequence shown here is derived from an EMBL/GenBank/DDBJ whole genome shotgun (WGS) entry which is preliminary data.</text>
</comment>
<feature type="domain" description="GntR C-terminal" evidence="4">
    <location>
        <begin position="3"/>
        <end position="38"/>
    </location>
</feature>
<keyword evidence="1" id="KW-0805">Transcription regulation</keyword>
<keyword evidence="2" id="KW-0238">DNA-binding</keyword>
<dbReference type="Pfam" id="PF07729">
    <property type="entry name" value="FCD"/>
    <property type="match status" value="1"/>
</dbReference>
<dbReference type="SUPFAM" id="SSF48008">
    <property type="entry name" value="GntR ligand-binding domain-like"/>
    <property type="match status" value="1"/>
</dbReference>
<evidence type="ECO:0000256" key="1">
    <source>
        <dbReference type="ARBA" id="ARBA00023015"/>
    </source>
</evidence>
<organism evidence="5">
    <name type="scientific">bioreactor metagenome</name>
    <dbReference type="NCBI Taxonomy" id="1076179"/>
    <lineage>
        <taxon>unclassified sequences</taxon>
        <taxon>metagenomes</taxon>
        <taxon>ecological metagenomes</taxon>
    </lineage>
</organism>
<evidence type="ECO:0000259" key="4">
    <source>
        <dbReference type="Pfam" id="PF07729"/>
    </source>
</evidence>
<dbReference type="Gene3D" id="1.20.120.530">
    <property type="entry name" value="GntR ligand-binding domain-like"/>
    <property type="match status" value="1"/>
</dbReference>
<dbReference type="InterPro" id="IPR008920">
    <property type="entry name" value="TF_FadR/GntR_C"/>
</dbReference>